<evidence type="ECO:0000313" key="2">
    <source>
        <dbReference type="EMBL" id="RNA28028.1"/>
    </source>
</evidence>
<feature type="compositionally biased region" description="Polar residues" evidence="1">
    <location>
        <begin position="25"/>
        <end position="37"/>
    </location>
</feature>
<feature type="compositionally biased region" description="Polar residues" evidence="1">
    <location>
        <begin position="1"/>
        <end position="11"/>
    </location>
</feature>
<organism evidence="2 3">
    <name type="scientific">Brachionus plicatilis</name>
    <name type="common">Marine rotifer</name>
    <name type="synonym">Brachionus muelleri</name>
    <dbReference type="NCBI Taxonomy" id="10195"/>
    <lineage>
        <taxon>Eukaryota</taxon>
        <taxon>Metazoa</taxon>
        <taxon>Spiralia</taxon>
        <taxon>Gnathifera</taxon>
        <taxon>Rotifera</taxon>
        <taxon>Eurotatoria</taxon>
        <taxon>Monogononta</taxon>
        <taxon>Pseudotrocha</taxon>
        <taxon>Ploima</taxon>
        <taxon>Brachionidae</taxon>
        <taxon>Brachionus</taxon>
    </lineage>
</organism>
<dbReference type="Proteomes" id="UP000276133">
    <property type="component" value="Unassembled WGS sequence"/>
</dbReference>
<evidence type="ECO:0000256" key="1">
    <source>
        <dbReference type="SAM" id="MobiDB-lite"/>
    </source>
</evidence>
<keyword evidence="3" id="KW-1185">Reference proteome</keyword>
<evidence type="ECO:0000313" key="3">
    <source>
        <dbReference type="Proteomes" id="UP000276133"/>
    </source>
</evidence>
<proteinExistence type="predicted"/>
<reference evidence="2 3" key="1">
    <citation type="journal article" date="2018" name="Sci. Rep.">
        <title>Genomic signatures of local adaptation to the degree of environmental predictability in rotifers.</title>
        <authorList>
            <person name="Franch-Gras L."/>
            <person name="Hahn C."/>
            <person name="Garcia-Roger E.M."/>
            <person name="Carmona M.J."/>
            <person name="Serra M."/>
            <person name="Gomez A."/>
        </authorList>
    </citation>
    <scope>NUCLEOTIDE SEQUENCE [LARGE SCALE GENOMIC DNA]</scope>
    <source>
        <strain evidence="2">HYR1</strain>
    </source>
</reference>
<sequence>MSVMPSKSNNIEEAVKNSIPVPLSKTDQVASSISIQPLAQKRGRERPPKSLNVVKIDAEIVQSNPATRKRHKNN</sequence>
<feature type="region of interest" description="Disordered" evidence="1">
    <location>
        <begin position="1"/>
        <end position="49"/>
    </location>
</feature>
<name>A0A3M7RXD9_BRAPC</name>
<dbReference type="EMBL" id="REGN01002447">
    <property type="protein sequence ID" value="RNA28028.1"/>
    <property type="molecule type" value="Genomic_DNA"/>
</dbReference>
<dbReference type="AlphaFoldDB" id="A0A3M7RXD9"/>
<comment type="caution">
    <text evidence="2">The sequence shown here is derived from an EMBL/GenBank/DDBJ whole genome shotgun (WGS) entry which is preliminary data.</text>
</comment>
<dbReference type="OrthoDB" id="10364114at2759"/>
<gene>
    <name evidence="2" type="ORF">BpHYR1_008400</name>
</gene>
<protein>
    <submittedName>
        <fullName evidence="2">Uncharacterized protein</fullName>
    </submittedName>
</protein>
<accession>A0A3M7RXD9</accession>